<dbReference type="RefSeq" id="YP_009146008.1">
    <property type="nucleotide sequence ID" value="NC_027297.1"/>
</dbReference>
<dbReference type="EMBL" id="KM236244">
    <property type="protein sequence ID" value="AIW04018.1"/>
    <property type="molecule type" value="Genomic_DNA"/>
</dbReference>
<reference evidence="1 2" key="1">
    <citation type="journal article" date="2015" name="Genome Announc.">
        <title>Complete Genome of Salmonella enterica Serovar Typhimurium T5-Like Siphophage Stitch.</title>
        <authorList>
            <person name="Grover J.M."/>
            <person name="Luna A.J."/>
            <person name="Wood T.L."/>
            <person name="Chamakura K.R."/>
            <person name="Kuty Everett G.F."/>
        </authorList>
    </citation>
    <scope>NUCLEOTIDE SEQUENCE [LARGE SCALE GENOMIC DNA]</scope>
</reference>
<protein>
    <submittedName>
        <fullName evidence="1">Uncharacterized protein</fullName>
    </submittedName>
</protein>
<dbReference type="Proteomes" id="UP000030204">
    <property type="component" value="Segment"/>
</dbReference>
<proteinExistence type="predicted"/>
<name>A0A0A0RWE5_9CAUD</name>
<organism evidence="1 2">
    <name type="scientific">Salmonella phage Stitch</name>
    <dbReference type="NCBI Taxonomy" id="2991861"/>
    <lineage>
        <taxon>Viruses</taxon>
        <taxon>Duplodnaviria</taxon>
        <taxon>Heunggongvirae</taxon>
        <taxon>Uroviricota</taxon>
        <taxon>Caudoviricetes</taxon>
        <taxon>Demerecviridae</taxon>
        <taxon>Markadamsvirinae</taxon>
        <taxon>Epseptimavirus</taxon>
        <taxon>Epseptimavirus stitch</taxon>
    </lineage>
</organism>
<keyword evidence="2" id="KW-1185">Reference proteome</keyword>
<evidence type="ECO:0000313" key="2">
    <source>
        <dbReference type="Proteomes" id="UP000030204"/>
    </source>
</evidence>
<dbReference type="OrthoDB" id="26554at10239"/>
<sequence>MKLFRLKVSDLRSSKDRKKYLLAHYGKDENEVMAEFGINHPYLKVYSIKEVYMY</sequence>
<gene>
    <name evidence="1" type="ORF">CPT_Stitch67</name>
</gene>
<dbReference type="GeneID" id="24598886"/>
<evidence type="ECO:0000313" key="1">
    <source>
        <dbReference type="EMBL" id="AIW04018.1"/>
    </source>
</evidence>
<accession>A0A0A0RWE5</accession>
<dbReference type="KEGG" id="vg:24598886"/>